<name>A0A402WI16_SALER</name>
<gene>
    <name evidence="1" type="ORF">A7E06_17330</name>
</gene>
<protein>
    <submittedName>
        <fullName evidence="1">Uncharacterized protein</fullName>
    </submittedName>
</protein>
<dbReference type="EMBL" id="RSUV01000013">
    <property type="protein sequence ID" value="MIV45231.1"/>
    <property type="molecule type" value="Genomic_DNA"/>
</dbReference>
<organism evidence="1">
    <name type="scientific">Salmonella enterica</name>
    <name type="common">Salmonella choleraesuis</name>
    <dbReference type="NCBI Taxonomy" id="28901"/>
    <lineage>
        <taxon>Bacteria</taxon>
        <taxon>Pseudomonadati</taxon>
        <taxon>Pseudomonadota</taxon>
        <taxon>Gammaproteobacteria</taxon>
        <taxon>Enterobacterales</taxon>
        <taxon>Enterobacteriaceae</taxon>
        <taxon>Salmonella</taxon>
    </lineage>
</organism>
<accession>A0A402WI16</accession>
<comment type="caution">
    <text evidence="1">The sequence shown here is derived from an EMBL/GenBank/DDBJ whole genome shotgun (WGS) entry which is preliminary data.</text>
</comment>
<dbReference type="Proteomes" id="UP000839530">
    <property type="component" value="Unassembled WGS sequence"/>
</dbReference>
<proteinExistence type="predicted"/>
<dbReference type="AlphaFoldDB" id="A0A402WI16"/>
<evidence type="ECO:0000313" key="1">
    <source>
        <dbReference type="EMBL" id="MIV45231.1"/>
    </source>
</evidence>
<reference evidence="1" key="1">
    <citation type="submission" date="2018-07" db="EMBL/GenBank/DDBJ databases">
        <authorList>
            <consortium name="GenomeTrakr network: Whole genome sequencing for foodborne pathogen traceback"/>
        </authorList>
    </citation>
    <scope>NUCLEOTIDE SEQUENCE [LARGE SCALE GENOMIC DNA]</scope>
    <source>
        <strain evidence="1">CFSAN048114</strain>
    </source>
</reference>
<sequence>MKTILSDVQLAVTGEGKDGRVIGADMLRNIASNFNGNHYPGIFKNSPNKSQIHELIGYVTHVYLVESNSGVELYGCLEFTEYYDMATLKDTLDNRVYIAIEVLPVQPGYESLKSIWFIDGKFTEQQQPVNFRKCECIGREERVQKRLEPEIAASFSKKYNNANSGYVSTVTPKSDKKIHFNENDTLEIEKGYLIFNTKDTVTAVKISEIEAIESIKNKDKTEKVFMRTASGTYAEMRNSNISVRDLIEILEQYKESQLLALKAS</sequence>